<protein>
    <submittedName>
        <fullName evidence="1">DUF5716 family protein</fullName>
    </submittedName>
</protein>
<comment type="caution">
    <text evidence="1">The sequence shown here is derived from an EMBL/GenBank/DDBJ whole genome shotgun (WGS) entry which is preliminary data.</text>
</comment>
<dbReference type="Pfam" id="PF18982">
    <property type="entry name" value="JetA"/>
    <property type="match status" value="1"/>
</dbReference>
<dbReference type="InterPro" id="IPR043773">
    <property type="entry name" value="JetA"/>
</dbReference>
<keyword evidence="2" id="KW-1185">Reference proteome</keyword>
<dbReference type="Proteomes" id="UP001170651">
    <property type="component" value="Unassembled WGS sequence"/>
</dbReference>
<accession>A0A9K3ST79</accession>
<gene>
    <name evidence="1" type="ORF">OC696_00930</name>
</gene>
<name>A0A9K3ST79_9MOLU</name>
<organism evidence="1 2">
    <name type="scientific">Candidatus Phytoplasma australasiaticum subsp. australasiaticum</name>
    <dbReference type="NCBI Taxonomy" id="2832407"/>
    <lineage>
        <taxon>Bacteria</taxon>
        <taxon>Bacillati</taxon>
        <taxon>Mycoplasmatota</taxon>
        <taxon>Mollicutes</taxon>
        <taxon>Acholeplasmatales</taxon>
        <taxon>Acholeplasmataceae</taxon>
        <taxon>Candidatus Phytoplasma</taxon>
        <taxon>16SrII (Peanut WB group)</taxon>
        <taxon>Candidatus Phytoplasma australasiaticum</taxon>
    </lineage>
</organism>
<sequence length="456" mass="54823">MSQKLFDILPLNFFNLLSSSHKEIYLDCLFILADLANNEFDGYIEKNLAISVLENYFSDKNNIFLDEDMDSQAIINAKQKASKIIYLLKKYGWIGEEKIGYNTDCLSFFDYSLEMIHFFKKTINQVKPESIGNIYSIYALLKSLLIEKNYANFYEALIKTQNILWKLKILKSNIYRFYYHLLNSKNYINTQYLLSQLLRNYKKNFFDSSYYWLKTSDNFFKYRRYINLFLNKLEDYHIYIKTLSEQLCVINRKSLEENITLIKEQIEQMKLNLKIADRLIEIIDIKNEQYLQIICQRILFFDNKKDHLIHALIGGIKLINDYVFEYDYLFNFSYIHNLDQFSFYKPRRHKQSLVINKLNLISEKTKNFLESKKKSLLNKDHFYTKKNILKFVQNLKFNKNCYLASNISLEKPQDLSRLMLIRLYSLKLINFYSIKSVNHRIIVNNITFSNFLIIRK</sequence>
<evidence type="ECO:0000313" key="2">
    <source>
        <dbReference type="Proteomes" id="UP001170651"/>
    </source>
</evidence>
<proteinExistence type="predicted"/>
<evidence type="ECO:0000313" key="1">
    <source>
        <dbReference type="EMBL" id="MDO8054435.1"/>
    </source>
</evidence>
<dbReference type="EMBL" id="JAOSIW010000004">
    <property type="protein sequence ID" value="MDO8054435.1"/>
    <property type="molecule type" value="Genomic_DNA"/>
</dbReference>
<reference evidence="1 2" key="1">
    <citation type="journal article" date="2023" name="Int. J. Syst. Evol. Microbiol.">
        <title>The observation of taxonomic boundaries for the 16SrII and 16SrXXV phytoplasmas using genome-based delimitation.</title>
        <authorList>
            <person name="Rodrigues Jardim B."/>
            <person name="Tran-Nguyen L.T.T."/>
            <person name="Gambley C."/>
            <person name="Al-Sadi A.M."/>
            <person name="Al-Subhi A.M."/>
            <person name="Foissac X."/>
            <person name="Salar P."/>
            <person name="Cai H."/>
            <person name="Yang J.Y."/>
            <person name="Davis R."/>
            <person name="Jones L."/>
            <person name="Rodoni B."/>
            <person name="Constable F.E."/>
        </authorList>
    </citation>
    <scope>NUCLEOTIDE SEQUENCE [LARGE SCALE GENOMIC DNA]</scope>
    <source>
        <strain evidence="1">BAWM-OMN-P26</strain>
    </source>
</reference>
<dbReference type="RefSeq" id="WP_213680396.1">
    <property type="nucleotide sequence ID" value="NZ_JALQCT010000006.1"/>
</dbReference>
<dbReference type="AlphaFoldDB" id="A0A9K3ST79"/>